<dbReference type="EMBL" id="CP157948">
    <property type="protein sequence ID" value="XBS89711.1"/>
    <property type="molecule type" value="Genomic_DNA"/>
</dbReference>
<dbReference type="RefSeq" id="WP_350016102.1">
    <property type="nucleotide sequence ID" value="NZ_CP157948.1"/>
</dbReference>
<evidence type="ECO:0000259" key="6">
    <source>
        <dbReference type="PROSITE" id="PS50949"/>
    </source>
</evidence>
<keyword evidence="7" id="KW-0032">Aminotransferase</keyword>
<dbReference type="Pfam" id="PF00392">
    <property type="entry name" value="GntR"/>
    <property type="match status" value="1"/>
</dbReference>
<dbReference type="Gene3D" id="3.40.640.10">
    <property type="entry name" value="Type I PLP-dependent aspartate aminotransferase-like (Major domain)"/>
    <property type="match status" value="1"/>
</dbReference>
<dbReference type="InterPro" id="IPR015424">
    <property type="entry name" value="PyrdxlP-dep_Trfase"/>
</dbReference>
<organism evidence="7">
    <name type="scientific">Rhodanobacter sp. IGA1.0</name>
    <dbReference type="NCBI Taxonomy" id="3158582"/>
    <lineage>
        <taxon>Bacteria</taxon>
        <taxon>Pseudomonadati</taxon>
        <taxon>Pseudomonadota</taxon>
        <taxon>Gammaproteobacteria</taxon>
        <taxon>Lysobacterales</taxon>
        <taxon>Rhodanobacteraceae</taxon>
        <taxon>Rhodanobacter</taxon>
    </lineage>
</organism>
<dbReference type="InterPro" id="IPR051446">
    <property type="entry name" value="HTH_trans_reg/aminotransferase"/>
</dbReference>
<dbReference type="CDD" id="cd07377">
    <property type="entry name" value="WHTH_GntR"/>
    <property type="match status" value="1"/>
</dbReference>
<dbReference type="PANTHER" id="PTHR46577:SF1">
    <property type="entry name" value="HTH-TYPE TRANSCRIPTIONAL REGULATORY PROTEIN GABR"/>
    <property type="match status" value="1"/>
</dbReference>
<evidence type="ECO:0000256" key="3">
    <source>
        <dbReference type="ARBA" id="ARBA00023015"/>
    </source>
</evidence>
<comment type="similarity">
    <text evidence="1">In the C-terminal section; belongs to the class-I pyridoxal-phosphate-dependent aminotransferase family.</text>
</comment>
<dbReference type="PRINTS" id="PR00035">
    <property type="entry name" value="HTHGNTR"/>
</dbReference>
<dbReference type="SUPFAM" id="SSF46785">
    <property type="entry name" value="Winged helix' DNA-binding domain"/>
    <property type="match status" value="1"/>
</dbReference>
<keyword evidence="4" id="KW-0238">DNA-binding</keyword>
<dbReference type="CDD" id="cd00609">
    <property type="entry name" value="AAT_like"/>
    <property type="match status" value="1"/>
</dbReference>
<dbReference type="InterPro" id="IPR000524">
    <property type="entry name" value="Tscrpt_reg_HTH_GntR"/>
</dbReference>
<dbReference type="InterPro" id="IPR004839">
    <property type="entry name" value="Aminotransferase_I/II_large"/>
</dbReference>
<dbReference type="SMART" id="SM00345">
    <property type="entry name" value="HTH_GNTR"/>
    <property type="match status" value="1"/>
</dbReference>
<keyword evidence="3" id="KW-0805">Transcription regulation</keyword>
<reference evidence="7" key="1">
    <citation type="submission" date="2024-06" db="EMBL/GenBank/DDBJ databases">
        <authorList>
            <person name="Sun Y."/>
        </authorList>
    </citation>
    <scope>NUCLEOTIDE SEQUENCE</scope>
    <source>
        <strain evidence="7">IGA1.0</strain>
    </source>
</reference>
<protein>
    <submittedName>
        <fullName evidence="7">PLP-dependent aminotransferase family protein</fullName>
    </submittedName>
</protein>
<evidence type="ECO:0000256" key="1">
    <source>
        <dbReference type="ARBA" id="ARBA00005384"/>
    </source>
</evidence>
<dbReference type="AlphaFoldDB" id="A0AAU7QJG5"/>
<sequence>MFLILDGTGPQYAQLSRAMKAAILDGRIGIGSRLAPTRELAQELGLSRTTVLAAYEQLRAEGFIDARVGSGSYVAHLQTTRTARPLERSITPPSRYAHRARRVQDRTIAQLHSGLRYNLQYGNPLVNPALSETWGRELARAAAYTPTSDIRAQGSPALREQVCAYLARHRGVRALPENVLIVSGAQQAFSLAARVLLNEGDPVALEDPHYFGAYQALGAHGARICSVPVDHEGLVCEALPVPAPALVCVTPSHQFPSGAVMSLRRRLELLHYADTHNSWILEDDYDGEFRYDSRPLAALRSLDQGDRVIHVGSFSKTLFGSLRLAYMVLPVALRDDFINAKYLSDFSCPGIEQAALAHFMESGGFERHLRQARKELKGRREELIRGLHRHAGDRVDIVDSPAGMHVVVWLRGYDEAQAQELIELAHSQGLGLYPMAPHYASAQARQGLLLGYCGLSAQELHEAMQLFGHCLDEMEERMARRPARRRCQGG</sequence>
<dbReference type="InterPro" id="IPR036390">
    <property type="entry name" value="WH_DNA-bd_sf"/>
</dbReference>
<keyword evidence="5" id="KW-0804">Transcription</keyword>
<dbReference type="PROSITE" id="PS50949">
    <property type="entry name" value="HTH_GNTR"/>
    <property type="match status" value="1"/>
</dbReference>
<dbReference type="Gene3D" id="1.10.10.10">
    <property type="entry name" value="Winged helix-like DNA-binding domain superfamily/Winged helix DNA-binding domain"/>
    <property type="match status" value="1"/>
</dbReference>
<keyword evidence="2" id="KW-0663">Pyridoxal phosphate</keyword>
<dbReference type="InterPro" id="IPR036388">
    <property type="entry name" value="WH-like_DNA-bd_sf"/>
</dbReference>
<feature type="domain" description="HTH gntR-type" evidence="6">
    <location>
        <begin position="9"/>
        <end position="77"/>
    </location>
</feature>
<dbReference type="PANTHER" id="PTHR46577">
    <property type="entry name" value="HTH-TYPE TRANSCRIPTIONAL REGULATORY PROTEIN GABR"/>
    <property type="match status" value="1"/>
</dbReference>
<gene>
    <name evidence="7" type="ORF">ABNK63_15145</name>
</gene>
<evidence type="ECO:0000256" key="4">
    <source>
        <dbReference type="ARBA" id="ARBA00023125"/>
    </source>
</evidence>
<dbReference type="GO" id="GO:0008483">
    <property type="term" value="F:transaminase activity"/>
    <property type="evidence" value="ECO:0007669"/>
    <property type="project" value="UniProtKB-KW"/>
</dbReference>
<keyword evidence="7" id="KW-0808">Transferase</keyword>
<proteinExistence type="inferred from homology"/>
<evidence type="ECO:0000313" key="7">
    <source>
        <dbReference type="EMBL" id="XBS89711.1"/>
    </source>
</evidence>
<accession>A0AAU7QJG5</accession>
<dbReference type="Pfam" id="PF00155">
    <property type="entry name" value="Aminotran_1_2"/>
    <property type="match status" value="1"/>
</dbReference>
<dbReference type="GO" id="GO:0030170">
    <property type="term" value="F:pyridoxal phosphate binding"/>
    <property type="evidence" value="ECO:0007669"/>
    <property type="project" value="InterPro"/>
</dbReference>
<name>A0AAU7QJG5_9GAMM</name>
<evidence type="ECO:0000256" key="2">
    <source>
        <dbReference type="ARBA" id="ARBA00022898"/>
    </source>
</evidence>
<dbReference type="InterPro" id="IPR015421">
    <property type="entry name" value="PyrdxlP-dep_Trfase_major"/>
</dbReference>
<dbReference type="GO" id="GO:0003700">
    <property type="term" value="F:DNA-binding transcription factor activity"/>
    <property type="evidence" value="ECO:0007669"/>
    <property type="project" value="InterPro"/>
</dbReference>
<dbReference type="SUPFAM" id="SSF53383">
    <property type="entry name" value="PLP-dependent transferases"/>
    <property type="match status" value="1"/>
</dbReference>
<evidence type="ECO:0000256" key="5">
    <source>
        <dbReference type="ARBA" id="ARBA00023163"/>
    </source>
</evidence>
<dbReference type="GO" id="GO:0003677">
    <property type="term" value="F:DNA binding"/>
    <property type="evidence" value="ECO:0007669"/>
    <property type="project" value="UniProtKB-KW"/>
</dbReference>